<dbReference type="PANTHER" id="PTHR40622:SF1">
    <property type="match status" value="1"/>
</dbReference>
<protein>
    <recommendedName>
        <fullName evidence="3">DUF7728 domain-containing protein</fullName>
    </recommendedName>
</protein>
<dbReference type="OMA" id="CRGKPKC"/>
<keyword evidence="2" id="KW-1133">Transmembrane helix</keyword>
<evidence type="ECO:0000256" key="1">
    <source>
        <dbReference type="SAM" id="MobiDB-lite"/>
    </source>
</evidence>
<dbReference type="Proteomes" id="UP000002624">
    <property type="component" value="Unassembled WGS sequence"/>
</dbReference>
<gene>
    <name evidence="4" type="ORF">HCDG_07109</name>
</gene>
<name>C6HLM8_AJECH</name>
<dbReference type="VEuPathDB" id="FungiDB:HCDG_07109"/>
<dbReference type="PANTHER" id="PTHR40622">
    <property type="match status" value="1"/>
</dbReference>
<dbReference type="Pfam" id="PF24854">
    <property type="entry name" value="DUF7728"/>
    <property type="match status" value="1"/>
</dbReference>
<feature type="transmembrane region" description="Helical" evidence="2">
    <location>
        <begin position="351"/>
        <end position="381"/>
    </location>
</feature>
<evidence type="ECO:0000259" key="3">
    <source>
        <dbReference type="Pfam" id="PF24854"/>
    </source>
</evidence>
<dbReference type="AlphaFoldDB" id="C6HLM8"/>
<reference evidence="5" key="1">
    <citation type="submission" date="2009-05" db="EMBL/GenBank/DDBJ databases">
        <title>The genome sequence of Ajellomyces capsulatus strain H143.</title>
        <authorList>
            <person name="Champion M."/>
            <person name="Cuomo C.A."/>
            <person name="Ma L.-J."/>
            <person name="Henn M.R."/>
            <person name="Sil A."/>
            <person name="Goldman B."/>
            <person name="Young S.K."/>
            <person name="Kodira C.D."/>
            <person name="Zeng Q."/>
            <person name="Koehrsen M."/>
            <person name="Alvarado L."/>
            <person name="Berlin A.M."/>
            <person name="Borenstein D."/>
            <person name="Chen Z."/>
            <person name="Engels R."/>
            <person name="Freedman E."/>
            <person name="Gellesch M."/>
            <person name="Goldberg J."/>
            <person name="Griggs A."/>
            <person name="Gujja S."/>
            <person name="Heiman D.I."/>
            <person name="Hepburn T.A."/>
            <person name="Howarth C."/>
            <person name="Jen D."/>
            <person name="Larson L."/>
            <person name="Lewis B."/>
            <person name="Mehta T."/>
            <person name="Park D."/>
            <person name="Pearson M."/>
            <person name="Roberts A."/>
            <person name="Saif S."/>
            <person name="Shea T.D."/>
            <person name="Shenoy N."/>
            <person name="Sisk P."/>
            <person name="Stolte C."/>
            <person name="Sykes S."/>
            <person name="Walk T."/>
            <person name="White J."/>
            <person name="Yandava C."/>
            <person name="Klein B."/>
            <person name="McEwen J.G."/>
            <person name="Puccia R."/>
            <person name="Goldman G.H."/>
            <person name="Felipe M.S."/>
            <person name="Nino-Vega G."/>
            <person name="San-Blas G."/>
            <person name="Taylor J.W."/>
            <person name="Mendoza L."/>
            <person name="Galagan J.E."/>
            <person name="Nusbaum C."/>
            <person name="Birren B.W."/>
        </authorList>
    </citation>
    <scope>NUCLEOTIDE SEQUENCE [LARGE SCALE GENOMIC DNA]</scope>
    <source>
        <strain evidence="5">H143</strain>
    </source>
</reference>
<accession>C6HLM8</accession>
<dbReference type="HOGENOM" id="CLU_051864_0_0_1"/>
<feature type="region of interest" description="Disordered" evidence="1">
    <location>
        <begin position="389"/>
        <end position="433"/>
    </location>
</feature>
<feature type="compositionally biased region" description="Basic and acidic residues" evidence="1">
    <location>
        <begin position="418"/>
        <end position="433"/>
    </location>
</feature>
<evidence type="ECO:0000313" key="5">
    <source>
        <dbReference type="Proteomes" id="UP000002624"/>
    </source>
</evidence>
<keyword evidence="2" id="KW-0812">Transmembrane</keyword>
<feature type="domain" description="DUF7728" evidence="3">
    <location>
        <begin position="134"/>
        <end position="267"/>
    </location>
</feature>
<keyword evidence="2" id="KW-0472">Membrane</keyword>
<dbReference type="eggNOG" id="ENOG502SC3G">
    <property type="taxonomic scope" value="Eukaryota"/>
</dbReference>
<organism evidence="4 5">
    <name type="scientific">Ajellomyces capsulatus (strain H143)</name>
    <name type="common">Darling's disease fungus</name>
    <name type="synonym">Histoplasma capsulatum</name>
    <dbReference type="NCBI Taxonomy" id="544712"/>
    <lineage>
        <taxon>Eukaryota</taxon>
        <taxon>Fungi</taxon>
        <taxon>Dikarya</taxon>
        <taxon>Ascomycota</taxon>
        <taxon>Pezizomycotina</taxon>
        <taxon>Eurotiomycetes</taxon>
        <taxon>Eurotiomycetidae</taxon>
        <taxon>Onygenales</taxon>
        <taxon>Ajellomycetaceae</taxon>
        <taxon>Histoplasma</taxon>
    </lineage>
</organism>
<dbReference type="EMBL" id="GG692430">
    <property type="protein sequence ID" value="EER39165.1"/>
    <property type="molecule type" value="Genomic_DNA"/>
</dbReference>
<evidence type="ECO:0000256" key="2">
    <source>
        <dbReference type="SAM" id="Phobius"/>
    </source>
</evidence>
<feature type="compositionally biased region" description="Basic and acidic residues" evidence="1">
    <location>
        <begin position="394"/>
        <end position="405"/>
    </location>
</feature>
<sequence length="433" mass="46898">MSRESESAGSQNVLSKVLSTSNRKSMSGASLPCVSAAVVVTEVAWDNTAIASVHDSANSESPRKHSAMFSGTRSELKLVLYFFLHQLGMNLNALLAASVLALPASSLLIAPPAIREVNGQPQALNERNANRLELNARCVECPFPQVTSEKAVVWDDGFDSFISLNFTTEDGRLLLNGEQMYPMLTPPASVATILYRPSDGKTSFPLPVGYVFERLAQQYSADRSGAELLLFNFMVIDIAGFPAPVDAVSLRVIKLPHGDLFVIGVDTEPANPTASWRQCRRNAKCLKKLIISRLRAILSSAFSRAMNAAKKIKGCVGRRPTKGMTSKTGKPHHGSKGGSFAHAFARALHGFVVPALVGLFAGLFACIVGVIVGQGIAALWARYRRSSTSCNNSRLEHGNDLEKKPLFGAEENDLPPQYEKEDQRDVTIPAEKE</sequence>
<dbReference type="InterPro" id="IPR056145">
    <property type="entry name" value="DUF7728"/>
</dbReference>
<dbReference type="OrthoDB" id="5409353at2759"/>
<evidence type="ECO:0000313" key="4">
    <source>
        <dbReference type="EMBL" id="EER39165.1"/>
    </source>
</evidence>
<proteinExistence type="predicted"/>